<reference evidence="3 4" key="1">
    <citation type="submission" date="2025-04" db="UniProtKB">
        <authorList>
            <consortium name="RefSeq"/>
        </authorList>
    </citation>
    <scope>IDENTIFICATION</scope>
</reference>
<accession>A0A9W2Z9B3</accession>
<dbReference type="GO" id="GO:0016020">
    <property type="term" value="C:membrane"/>
    <property type="evidence" value="ECO:0007669"/>
    <property type="project" value="InterPro"/>
</dbReference>
<dbReference type="InterPro" id="IPR036734">
    <property type="entry name" value="Neur_chan_lig-bd_sf"/>
</dbReference>
<evidence type="ECO:0000313" key="2">
    <source>
        <dbReference type="Proteomes" id="UP001165740"/>
    </source>
</evidence>
<evidence type="ECO:0000313" key="3">
    <source>
        <dbReference type="RefSeq" id="XP_055871605.1"/>
    </source>
</evidence>
<feature type="domain" description="Neurotransmitter-gated ion-channel ligand-binding" evidence="1">
    <location>
        <begin position="62"/>
        <end position="254"/>
    </location>
</feature>
<evidence type="ECO:0000259" key="1">
    <source>
        <dbReference type="Pfam" id="PF02931"/>
    </source>
</evidence>
<dbReference type="OrthoDB" id="6094450at2759"/>
<protein>
    <submittedName>
        <fullName evidence="3 4">5-hydroxytryptamine receptor 3B-like</fullName>
    </submittedName>
</protein>
<keyword evidence="2" id="KW-1185">Reference proteome</keyword>
<dbReference type="RefSeq" id="XP_055871605.1">
    <property type="nucleotide sequence ID" value="XM_056015630.1"/>
</dbReference>
<gene>
    <name evidence="3 4" type="primary">LOC106071709</name>
</gene>
<dbReference type="Gene3D" id="2.70.170.10">
    <property type="entry name" value="Neurotransmitter-gated ion-channel ligand-binding domain"/>
    <property type="match status" value="1"/>
</dbReference>
<dbReference type="GO" id="GO:0005230">
    <property type="term" value="F:extracellular ligand-gated monoatomic ion channel activity"/>
    <property type="evidence" value="ECO:0007669"/>
    <property type="project" value="InterPro"/>
</dbReference>
<sequence length="307" mass="35468">MFEFTGVLIWNRPYKVLFHIIVMEQLTVLALVLCSLYCIKYTNCQLTDSNFEKDKFKEEASQTFNLVLHKYNPRIRPPRAYIDILMQITLSHIRHFDIHKQELQTVLDINIFWKDGRLEWSAAKVQQIIVNESIIWTPDIVITNAVAPSRSLFPSALKINSSGNVQWTRKEEVTTFCKTYPEETSQNCTISFGFLSNSRHDQSDRFFNESSSFTVPDYFSNHQWDIDNHTLAKLDREDTKGYYSIVDIKLLLTRIESEFDTTLDSTSVSTQTTTCNSSTGRISPISNVLLLLFLCSINNHLGLVISR</sequence>
<dbReference type="GeneID" id="106071709"/>
<dbReference type="Pfam" id="PF02931">
    <property type="entry name" value="Neur_chan_LBD"/>
    <property type="match status" value="1"/>
</dbReference>
<name>A0A9W2Z9B3_BIOGL</name>
<organism evidence="2 4">
    <name type="scientific">Biomphalaria glabrata</name>
    <name type="common">Bloodfluke planorb</name>
    <name type="synonym">Freshwater snail</name>
    <dbReference type="NCBI Taxonomy" id="6526"/>
    <lineage>
        <taxon>Eukaryota</taxon>
        <taxon>Metazoa</taxon>
        <taxon>Spiralia</taxon>
        <taxon>Lophotrochozoa</taxon>
        <taxon>Mollusca</taxon>
        <taxon>Gastropoda</taxon>
        <taxon>Heterobranchia</taxon>
        <taxon>Euthyneura</taxon>
        <taxon>Panpulmonata</taxon>
        <taxon>Hygrophila</taxon>
        <taxon>Lymnaeoidea</taxon>
        <taxon>Planorbidae</taxon>
        <taxon>Biomphalaria</taxon>
    </lineage>
</organism>
<dbReference type="RefSeq" id="XP_055871606.1">
    <property type="nucleotide sequence ID" value="XM_056015631.1"/>
</dbReference>
<proteinExistence type="predicted"/>
<dbReference type="Proteomes" id="UP001165740">
    <property type="component" value="Chromosome 17"/>
</dbReference>
<dbReference type="SUPFAM" id="SSF63712">
    <property type="entry name" value="Nicotinic receptor ligand binding domain-like"/>
    <property type="match status" value="1"/>
</dbReference>
<dbReference type="InterPro" id="IPR006202">
    <property type="entry name" value="Neur_chan_lig-bd"/>
</dbReference>
<dbReference type="CDD" id="cd18989">
    <property type="entry name" value="LGIC_ECD_cation"/>
    <property type="match status" value="1"/>
</dbReference>
<evidence type="ECO:0000313" key="4">
    <source>
        <dbReference type="RefSeq" id="XP_055871606.1"/>
    </source>
</evidence>
<dbReference type="AlphaFoldDB" id="A0A9W2Z9B3"/>